<dbReference type="Proteomes" id="UP000307087">
    <property type="component" value="Unassembled WGS sequence"/>
</dbReference>
<sequence length="198" mass="21634">MLLRSSTASATLTVRGDAATIMSIAHAARQRAKELEPDLPGTTFGQRQITALAEGLGLTGTGTGTGKRNGPRVKIYLHLAPGSPIARMEGHGPVTRDYVRHPVRDIAGHVRVQPVSDLNQTIAVDAYEIPHRLRQAVRLIHPGDVFPYAVNLSREMDLDHQIPHGEGGETSTDNLGPVTRSHHRIKTHDNWEVRQPNP</sequence>
<reference evidence="2 3" key="1">
    <citation type="journal article" date="2009" name="Int. J. Syst. Evol. Microbiol.">
        <title>Nocardioides caeni sp. nov., isolated from wastewater.</title>
        <authorList>
            <person name="Yoon J.H."/>
            <person name="Kang S.J."/>
            <person name="Park S."/>
            <person name="Kim W."/>
            <person name="Oh T.K."/>
        </authorList>
    </citation>
    <scope>NUCLEOTIDE SEQUENCE [LARGE SCALE GENOMIC DNA]</scope>
    <source>
        <strain evidence="2 3">DSM 23134</strain>
    </source>
</reference>
<keyword evidence="2" id="KW-0540">Nuclease</keyword>
<keyword evidence="2" id="KW-0378">Hydrolase</keyword>
<dbReference type="CDD" id="cd00085">
    <property type="entry name" value="HNHc"/>
    <property type="match status" value="1"/>
</dbReference>
<keyword evidence="3" id="KW-1185">Reference proteome</keyword>
<dbReference type="GO" id="GO:0004519">
    <property type="term" value="F:endonuclease activity"/>
    <property type="evidence" value="ECO:0007669"/>
    <property type="project" value="UniProtKB-KW"/>
</dbReference>
<evidence type="ECO:0000313" key="3">
    <source>
        <dbReference type="Proteomes" id="UP000307087"/>
    </source>
</evidence>
<name>A0A4S8NQB9_9ACTN</name>
<dbReference type="AlphaFoldDB" id="A0A4S8NQB9"/>
<gene>
    <name evidence="2" type="ORF">E9934_04645</name>
</gene>
<keyword evidence="2" id="KW-0255">Endonuclease</keyword>
<comment type="caution">
    <text evidence="2">The sequence shown here is derived from an EMBL/GenBank/DDBJ whole genome shotgun (WGS) entry which is preliminary data.</text>
</comment>
<dbReference type="EMBL" id="STGW01000002">
    <property type="protein sequence ID" value="THV17759.1"/>
    <property type="molecule type" value="Genomic_DNA"/>
</dbReference>
<protein>
    <submittedName>
        <fullName evidence="2">HNH endonuclease</fullName>
    </submittedName>
</protein>
<feature type="region of interest" description="Disordered" evidence="1">
    <location>
        <begin position="160"/>
        <end position="198"/>
    </location>
</feature>
<evidence type="ECO:0000256" key="1">
    <source>
        <dbReference type="SAM" id="MobiDB-lite"/>
    </source>
</evidence>
<proteinExistence type="predicted"/>
<evidence type="ECO:0000313" key="2">
    <source>
        <dbReference type="EMBL" id="THV17759.1"/>
    </source>
</evidence>
<accession>A0A4S8NQB9</accession>
<dbReference type="InterPro" id="IPR003615">
    <property type="entry name" value="HNH_nuc"/>
</dbReference>
<organism evidence="2 3">
    <name type="scientific">Nocardioides caeni</name>
    <dbReference type="NCBI Taxonomy" id="574700"/>
    <lineage>
        <taxon>Bacteria</taxon>
        <taxon>Bacillati</taxon>
        <taxon>Actinomycetota</taxon>
        <taxon>Actinomycetes</taxon>
        <taxon>Propionibacteriales</taxon>
        <taxon>Nocardioidaceae</taxon>
        <taxon>Nocardioides</taxon>
    </lineage>
</organism>